<keyword evidence="2" id="KW-1185">Reference proteome</keyword>
<dbReference type="HOGENOM" id="CLU_1876543_0_0_1"/>
<name>A0A015KDN5_RHIIW</name>
<dbReference type="Proteomes" id="UP000022910">
    <property type="component" value="Unassembled WGS sequence"/>
</dbReference>
<dbReference type="EMBL" id="JEMT01010320">
    <property type="protein sequence ID" value="EXX77700.1"/>
    <property type="molecule type" value="Genomic_DNA"/>
</dbReference>
<protein>
    <submittedName>
        <fullName evidence="1">Uncharacterized protein</fullName>
    </submittedName>
</protein>
<comment type="caution">
    <text evidence="1">The sequence shown here is derived from an EMBL/GenBank/DDBJ whole genome shotgun (WGS) entry which is preliminary data.</text>
</comment>
<proteinExistence type="predicted"/>
<organism evidence="1 2">
    <name type="scientific">Rhizophagus irregularis (strain DAOM 197198w)</name>
    <name type="common">Glomus intraradices</name>
    <dbReference type="NCBI Taxonomy" id="1432141"/>
    <lineage>
        <taxon>Eukaryota</taxon>
        <taxon>Fungi</taxon>
        <taxon>Fungi incertae sedis</taxon>
        <taxon>Mucoromycota</taxon>
        <taxon>Glomeromycotina</taxon>
        <taxon>Glomeromycetes</taxon>
        <taxon>Glomerales</taxon>
        <taxon>Glomeraceae</taxon>
        <taxon>Rhizophagus</taxon>
    </lineage>
</organism>
<evidence type="ECO:0000313" key="1">
    <source>
        <dbReference type="EMBL" id="EXX77700.1"/>
    </source>
</evidence>
<accession>A0A015KDN5</accession>
<dbReference type="AlphaFoldDB" id="A0A015KDN5"/>
<reference evidence="1 2" key="1">
    <citation type="submission" date="2014-02" db="EMBL/GenBank/DDBJ databases">
        <title>Single nucleus genome sequencing reveals high similarity among nuclei of an endomycorrhizal fungus.</title>
        <authorList>
            <person name="Lin K."/>
            <person name="Geurts R."/>
            <person name="Zhang Z."/>
            <person name="Limpens E."/>
            <person name="Saunders D.G."/>
            <person name="Mu D."/>
            <person name="Pang E."/>
            <person name="Cao H."/>
            <person name="Cha H."/>
            <person name="Lin T."/>
            <person name="Zhou Q."/>
            <person name="Shang Y."/>
            <person name="Li Y."/>
            <person name="Ivanov S."/>
            <person name="Sharma T."/>
            <person name="Velzen R.V."/>
            <person name="Ruijter N.D."/>
            <person name="Aanen D.K."/>
            <person name="Win J."/>
            <person name="Kamoun S."/>
            <person name="Bisseling T."/>
            <person name="Huang S."/>
        </authorList>
    </citation>
    <scope>NUCLEOTIDE SEQUENCE [LARGE SCALE GENOMIC DNA]</scope>
    <source>
        <strain evidence="2">DAOM197198w</strain>
    </source>
</reference>
<sequence>MPYGDYENQAKLINGIPPAIRWSDRDSEPNTRTVPTKLCQLPTERLGRMATTRTMGLQQLRHREHEDVAIQGELRIRPCDRNTCNTECERTCGYNARNENHRNTKTLATRMDIFAKPHEALRGQKEIASANPRGGT</sequence>
<gene>
    <name evidence="1" type="ORF">RirG_021450</name>
</gene>
<evidence type="ECO:0000313" key="2">
    <source>
        <dbReference type="Proteomes" id="UP000022910"/>
    </source>
</evidence>